<proteinExistence type="predicted"/>
<dbReference type="HOGENOM" id="CLU_3393674_0_0_6"/>
<feature type="non-terminal residue" evidence="1">
    <location>
        <position position="32"/>
    </location>
</feature>
<evidence type="ECO:0000313" key="1">
    <source>
        <dbReference type="EMBL" id="EGH17805.1"/>
    </source>
</evidence>
<dbReference type="EMBL" id="ADWY01002073">
    <property type="protein sequence ID" value="EGH17805.1"/>
    <property type="molecule type" value="Genomic_DNA"/>
</dbReference>
<dbReference type="AlphaFoldDB" id="F3CEW3"/>
<gene>
    <name evidence="1" type="ORF">Pgy4_33146</name>
</gene>
<reference evidence="1 2" key="1">
    <citation type="journal article" date="2011" name="PLoS Pathog.">
        <title>Dynamic evolution of pathogenicity revealed by sequencing and comparative genomics of 19 Pseudomonas syringae isolates.</title>
        <authorList>
            <person name="Baltrus D.A."/>
            <person name="Nishimura M.T."/>
            <person name="Romanchuk A."/>
            <person name="Chang J.H."/>
            <person name="Mukhtar M.S."/>
            <person name="Cherkis K."/>
            <person name="Roach J."/>
            <person name="Grant S.R."/>
            <person name="Jones C.D."/>
            <person name="Dangl J.L."/>
        </authorList>
    </citation>
    <scope>NUCLEOTIDE SEQUENCE [LARGE SCALE GENOMIC DNA]</scope>
    <source>
        <strain evidence="2">race 4</strain>
    </source>
</reference>
<sequence>MRSVVVFEVPPFMSFTRRQILTGIAGLAVVGL</sequence>
<organism evidence="1 2">
    <name type="scientific">Pseudomonas savastanoi pv. glycinea str. race 4</name>
    <dbReference type="NCBI Taxonomy" id="875330"/>
    <lineage>
        <taxon>Bacteria</taxon>
        <taxon>Pseudomonadati</taxon>
        <taxon>Pseudomonadota</taxon>
        <taxon>Gammaproteobacteria</taxon>
        <taxon>Pseudomonadales</taxon>
        <taxon>Pseudomonadaceae</taxon>
        <taxon>Pseudomonas</taxon>
    </lineage>
</organism>
<dbReference type="Proteomes" id="UP000005466">
    <property type="component" value="Unassembled WGS sequence"/>
</dbReference>
<name>F3CEW3_PSESG</name>
<protein>
    <submittedName>
        <fullName evidence="1">Multicopper oxidase</fullName>
    </submittedName>
</protein>
<evidence type="ECO:0000313" key="2">
    <source>
        <dbReference type="Proteomes" id="UP000005466"/>
    </source>
</evidence>
<comment type="caution">
    <text evidence="1">The sequence shown here is derived from an EMBL/GenBank/DDBJ whole genome shotgun (WGS) entry which is preliminary data.</text>
</comment>
<accession>F3CEW3</accession>